<dbReference type="PROSITE" id="PS51257">
    <property type="entry name" value="PROKAR_LIPOPROTEIN"/>
    <property type="match status" value="1"/>
</dbReference>
<reference evidence="2" key="1">
    <citation type="journal article" date="2019" name="Int. J. Syst. Evol. Microbiol.">
        <title>The Global Catalogue of Microorganisms (GCM) 10K type strain sequencing project: providing services to taxonomists for standard genome sequencing and annotation.</title>
        <authorList>
            <consortium name="The Broad Institute Genomics Platform"/>
            <consortium name="The Broad Institute Genome Sequencing Center for Infectious Disease"/>
            <person name="Wu L."/>
            <person name="Ma J."/>
        </authorList>
    </citation>
    <scope>NUCLEOTIDE SEQUENCE [LARGE SCALE GENOMIC DNA]</scope>
    <source>
        <strain evidence="2">CGMCC 1.15043</strain>
    </source>
</reference>
<evidence type="ECO:0000313" key="2">
    <source>
        <dbReference type="Proteomes" id="UP000615455"/>
    </source>
</evidence>
<name>A0ABQ1ERP5_9BACL</name>
<comment type="caution">
    <text evidence="1">The sequence shown here is derived from an EMBL/GenBank/DDBJ whole genome shotgun (WGS) entry which is preliminary data.</text>
</comment>
<evidence type="ECO:0000313" key="1">
    <source>
        <dbReference type="EMBL" id="GFZ84269.1"/>
    </source>
</evidence>
<proteinExistence type="predicted"/>
<sequence length="295" mass="33195">MHAFKGRKETNGMVNKQFMLLFILFILIVTGCGNRGIPVIKQDVMDKKVSVLMLSSPRLSDAAKQSIGQALLNWRGEHFIAFDWIKDVNSLDDSVGAKLKANTYDYIYVIGNELIGPANGLIAQGLTTGKWTLLQSQLDSNGSVSTVSDQASTWQIDAQQVENLKTKRIQDLLAQKATVEWVTRSDRPIPSVWAPSEEADHIVLLDNNDQWFQQLSFQTKQHFANWVIFYTPVTEAQVQKAKTLGVSVLDISNALSAELNWIEILNNRLAMMTNHGWQKGSFPYSEKELLELKIK</sequence>
<dbReference type="Proteomes" id="UP000615455">
    <property type="component" value="Unassembled WGS sequence"/>
</dbReference>
<keyword evidence="2" id="KW-1185">Reference proteome</keyword>
<protein>
    <submittedName>
        <fullName evidence="1">Uncharacterized protein</fullName>
    </submittedName>
</protein>
<accession>A0ABQ1ERP5</accession>
<gene>
    <name evidence="1" type="ORF">GCM10008018_32940</name>
</gene>
<organism evidence="1 2">
    <name type="scientific">Paenibacillus marchantiophytorum</name>
    <dbReference type="NCBI Taxonomy" id="1619310"/>
    <lineage>
        <taxon>Bacteria</taxon>
        <taxon>Bacillati</taxon>
        <taxon>Bacillota</taxon>
        <taxon>Bacilli</taxon>
        <taxon>Bacillales</taxon>
        <taxon>Paenibacillaceae</taxon>
        <taxon>Paenibacillus</taxon>
    </lineage>
</organism>
<dbReference type="EMBL" id="BMHE01000015">
    <property type="protein sequence ID" value="GFZ84269.1"/>
    <property type="molecule type" value="Genomic_DNA"/>
</dbReference>